<dbReference type="SMART" id="SM00028">
    <property type="entry name" value="TPR"/>
    <property type="match status" value="3"/>
</dbReference>
<feature type="compositionally biased region" description="Polar residues" evidence="2">
    <location>
        <begin position="776"/>
        <end position="786"/>
    </location>
</feature>
<feature type="compositionally biased region" description="Basic and acidic residues" evidence="2">
    <location>
        <begin position="875"/>
        <end position="884"/>
    </location>
</feature>
<dbReference type="AlphaFoldDB" id="A0A7S4LAT2"/>
<reference evidence="3" key="1">
    <citation type="submission" date="2021-01" db="EMBL/GenBank/DDBJ databases">
        <authorList>
            <person name="Corre E."/>
            <person name="Pelletier E."/>
            <person name="Niang G."/>
            <person name="Scheremetjew M."/>
            <person name="Finn R."/>
            <person name="Kale V."/>
            <person name="Holt S."/>
            <person name="Cochrane G."/>
            <person name="Meng A."/>
            <person name="Brown T."/>
            <person name="Cohen L."/>
        </authorList>
    </citation>
    <scope>NUCLEOTIDE SEQUENCE</scope>
    <source>
        <strain evidence="3">CCMP 2712</strain>
    </source>
</reference>
<feature type="region of interest" description="Disordered" evidence="2">
    <location>
        <begin position="1"/>
        <end position="116"/>
    </location>
</feature>
<feature type="coiled-coil region" evidence="1">
    <location>
        <begin position="938"/>
        <end position="968"/>
    </location>
</feature>
<organism evidence="3">
    <name type="scientific">Guillardia theta</name>
    <name type="common">Cryptophyte</name>
    <name type="synonym">Cryptomonas phi</name>
    <dbReference type="NCBI Taxonomy" id="55529"/>
    <lineage>
        <taxon>Eukaryota</taxon>
        <taxon>Cryptophyceae</taxon>
        <taxon>Pyrenomonadales</taxon>
        <taxon>Geminigeraceae</taxon>
        <taxon>Guillardia</taxon>
    </lineage>
</organism>
<feature type="compositionally biased region" description="Polar residues" evidence="2">
    <location>
        <begin position="459"/>
        <end position="468"/>
    </location>
</feature>
<dbReference type="InterPro" id="IPR019734">
    <property type="entry name" value="TPR_rpt"/>
</dbReference>
<dbReference type="SUPFAM" id="SSF48452">
    <property type="entry name" value="TPR-like"/>
    <property type="match status" value="1"/>
</dbReference>
<evidence type="ECO:0000313" key="3">
    <source>
        <dbReference type="EMBL" id="CAE2319269.1"/>
    </source>
</evidence>
<feature type="compositionally biased region" description="Basic residues" evidence="2">
    <location>
        <begin position="588"/>
        <end position="597"/>
    </location>
</feature>
<feature type="compositionally biased region" description="Polar residues" evidence="2">
    <location>
        <begin position="103"/>
        <end position="113"/>
    </location>
</feature>
<accession>A0A7S4LAT2</accession>
<feature type="compositionally biased region" description="Low complexity" evidence="2">
    <location>
        <begin position="1142"/>
        <end position="1161"/>
    </location>
</feature>
<feature type="compositionally biased region" description="Basic and acidic residues" evidence="2">
    <location>
        <begin position="525"/>
        <end position="558"/>
    </location>
</feature>
<feature type="region of interest" description="Disordered" evidence="2">
    <location>
        <begin position="969"/>
        <end position="998"/>
    </location>
</feature>
<feature type="compositionally biased region" description="Acidic residues" evidence="2">
    <location>
        <begin position="733"/>
        <end position="749"/>
    </location>
</feature>
<name>A0A7S4LAT2_GUITH</name>
<feature type="compositionally biased region" description="Basic and acidic residues" evidence="2">
    <location>
        <begin position="650"/>
        <end position="660"/>
    </location>
</feature>
<keyword evidence="1" id="KW-0175">Coiled coil</keyword>
<protein>
    <recommendedName>
        <fullName evidence="4">MalT-like TPR region domain-containing protein</fullName>
    </recommendedName>
</protein>
<feature type="compositionally biased region" description="Basic and acidic residues" evidence="2">
    <location>
        <begin position="761"/>
        <end position="775"/>
    </location>
</feature>
<feature type="compositionally biased region" description="Polar residues" evidence="2">
    <location>
        <begin position="1"/>
        <end position="12"/>
    </location>
</feature>
<evidence type="ECO:0000256" key="2">
    <source>
        <dbReference type="SAM" id="MobiDB-lite"/>
    </source>
</evidence>
<dbReference type="InterPro" id="IPR011990">
    <property type="entry name" value="TPR-like_helical_dom_sf"/>
</dbReference>
<feature type="region of interest" description="Disordered" evidence="2">
    <location>
        <begin position="438"/>
        <end position="494"/>
    </location>
</feature>
<dbReference type="Gene3D" id="1.25.40.10">
    <property type="entry name" value="Tetratricopeptide repeat domain"/>
    <property type="match status" value="1"/>
</dbReference>
<feature type="compositionally biased region" description="Basic and acidic residues" evidence="2">
    <location>
        <begin position="1129"/>
        <end position="1138"/>
    </location>
</feature>
<feature type="region of interest" description="Disordered" evidence="2">
    <location>
        <begin position="525"/>
        <end position="933"/>
    </location>
</feature>
<sequence length="1255" mass="136998">MAQIYVNTSGRANKSRPVSAVEKSRIGRSGRDGGRPSSAGVLRFGATFSGNQSNLISESDSSRASEAPRGMRLTDTAKAEKILNPYYASSRASSSASSTSSRLKNASLNSSKTSGRHQLWMIGPKTTTKAAWDPDETALHRDARGKEMDSAGFKGSDRMSKLAHFGDTSDKQSLLEVEEQLRHLANTFGSRSKQALQTSEKLGRLYNSRAMVNLQRGENSIAFILLQCAQMVISDFEGSVDLESLKALTYNNLGCYFRREGMPMEALKWLRQAHDIEERIGEVSSRGSTFLNLCAVYSLLGKHLNALNCATEALKYLDVQSRKPEVKGHGSERTDRASMLAIAYHNIAVEQEYLNRYEDAIRSYQSALNVLEVQGLDKSSLAGKLRLALTSAQNSFHANAVDDDSVDSRNSTVAMEKHLLHRGNPKPSKAPSQAYVAKPALGSNVGIEEARSPKKSRANRTPSGSSDAKINRDGDRDIKYANAGRKDPSPTTNFVDASSAEVQKNSFAYDSNIDWHIKAGAVNEQHRLDPDDSRNDDPSHSKEVKKREKSPDSSSSREKGKRPLSAARLPLAEDESSESLIREEPSKVRRHSRKTARPRTAGRERMADDDREELLAMTDPSSTDAGEYENVEGDAEAESDAESALPGASKKHEGDRHDESCDFDVACANDDSQDADLINKNRPLSAARPANGAPEPASRARQSRKTARPRTAGRDRMHQEDREDLLVLSSASDEGDAYEYLSGDDDDEPSVVNARNGNEGRAMKYESSDVVKEMSSKLSGHSQNSAMKEKRNPSSRPLSAGVSFGSISSNSHASRPQSAPSRRPGRFQSQRDRSHKDKGLEKDEEGLKRSLVQPAPGTTSKDRVRPADSGQHRLTSRESSKGEEGFVDAEGPETSSQGHYRDAFIEEAEESDGDELDTKGIPGSWGTLSSQPASGILMEQTRALSEELQKAKQREQELEQRLARLEASAVKGGKEEAKVEDGARASRAGVDRAESQESSKTFFGLPEIGLDSIDEDSKWPRSKPAHHLLVHAKPPLPSTTLRVPSKFPAAWSSPQEDVDEIHALSASLRILANKSKDSSGTHFFRSGTSFTPVMSASEQAWSTPVATDSLRPEGRSPWGDASLGPSARKNSDPVREEGMAELSDTSSRASSQSTRLALRPLPARRNKRRTGAQQQQETEREEELATQFRGVRSGWEEAGTSKGTFSEVRLACCCSSHDDSGMAGEDKESCCCSCAESLPRSPGSQGLTRCCLRLN</sequence>
<feature type="compositionally biased region" description="Polar residues" evidence="2">
    <location>
        <begin position="48"/>
        <end position="64"/>
    </location>
</feature>
<feature type="compositionally biased region" description="Polar residues" evidence="2">
    <location>
        <begin position="805"/>
        <end position="820"/>
    </location>
</feature>
<feature type="region of interest" description="Disordered" evidence="2">
    <location>
        <begin position="1101"/>
        <end position="1186"/>
    </location>
</feature>
<evidence type="ECO:0008006" key="4">
    <source>
        <dbReference type="Google" id="ProtNLM"/>
    </source>
</evidence>
<feature type="compositionally biased region" description="Low complexity" evidence="2">
    <location>
        <begin position="88"/>
        <end position="102"/>
    </location>
</feature>
<feature type="compositionally biased region" description="Basic and acidic residues" evidence="2">
    <location>
        <begin position="712"/>
        <end position="725"/>
    </location>
</feature>
<feature type="compositionally biased region" description="Basic and acidic residues" evidence="2">
    <location>
        <begin position="469"/>
        <end position="488"/>
    </location>
</feature>
<gene>
    <name evidence="3" type="ORF">GTHE00462_LOCUS26185</name>
</gene>
<feature type="compositionally biased region" description="Basic and acidic residues" evidence="2">
    <location>
        <begin position="22"/>
        <end position="34"/>
    </location>
</feature>
<feature type="compositionally biased region" description="Acidic residues" evidence="2">
    <location>
        <begin position="626"/>
        <end position="641"/>
    </location>
</feature>
<feature type="compositionally biased region" description="Acidic residues" evidence="2">
    <location>
        <begin position="905"/>
        <end position="915"/>
    </location>
</feature>
<dbReference type="EMBL" id="HBKN01033614">
    <property type="protein sequence ID" value="CAE2319269.1"/>
    <property type="molecule type" value="Transcribed_RNA"/>
</dbReference>
<dbReference type="PANTHER" id="PTHR10098:SF108">
    <property type="entry name" value="TETRATRICOPEPTIDE REPEAT PROTEIN 28"/>
    <property type="match status" value="1"/>
</dbReference>
<feature type="compositionally biased region" description="Basic and acidic residues" evidence="2">
    <location>
        <begin position="829"/>
        <end position="848"/>
    </location>
</feature>
<evidence type="ECO:0000256" key="1">
    <source>
        <dbReference type="SAM" id="Coils"/>
    </source>
</evidence>
<proteinExistence type="predicted"/>
<dbReference type="PANTHER" id="PTHR10098">
    <property type="entry name" value="RAPSYN-RELATED"/>
    <property type="match status" value="1"/>
</dbReference>
<feature type="compositionally biased region" description="Basic and acidic residues" evidence="2">
    <location>
        <begin position="972"/>
        <end position="997"/>
    </location>
</feature>